<dbReference type="PANTHER" id="PTHR43214:SF37">
    <property type="entry name" value="TRANSCRIPTIONAL REGULATORY PROTEIN YDFI"/>
    <property type="match status" value="1"/>
</dbReference>
<dbReference type="InterPro" id="IPR011006">
    <property type="entry name" value="CheY-like_superfamily"/>
</dbReference>
<keyword evidence="1 5" id="KW-0597">Phosphoprotein</keyword>
<accession>A0A1W1Y7C7</accession>
<dbReference type="InterPro" id="IPR016032">
    <property type="entry name" value="Sig_transdc_resp-reg_C-effctor"/>
</dbReference>
<dbReference type="AlphaFoldDB" id="A0A1W1Y7C7"/>
<dbReference type="InterPro" id="IPR000792">
    <property type="entry name" value="Tscrpt_reg_LuxR_C"/>
</dbReference>
<dbReference type="InterPro" id="IPR001789">
    <property type="entry name" value="Sig_transdc_resp-reg_receiver"/>
</dbReference>
<dbReference type="GO" id="GO:0000160">
    <property type="term" value="P:phosphorelay signal transduction system"/>
    <property type="evidence" value="ECO:0007669"/>
    <property type="project" value="InterPro"/>
</dbReference>
<gene>
    <name evidence="8" type="ORF">SAMN04487984_0396</name>
</gene>
<evidence type="ECO:0000256" key="3">
    <source>
        <dbReference type="ARBA" id="ARBA00023125"/>
    </source>
</evidence>
<dbReference type="Proteomes" id="UP000243884">
    <property type="component" value="Unassembled WGS sequence"/>
</dbReference>
<dbReference type="PROSITE" id="PS00622">
    <property type="entry name" value="HTH_LUXR_1"/>
    <property type="match status" value="1"/>
</dbReference>
<dbReference type="RefSeq" id="WP_084098003.1">
    <property type="nucleotide sequence ID" value="NZ_FWXK01000002.1"/>
</dbReference>
<dbReference type="SMART" id="SM00421">
    <property type="entry name" value="HTH_LUXR"/>
    <property type="match status" value="1"/>
</dbReference>
<keyword evidence="2" id="KW-0805">Transcription regulation</keyword>
<organism evidence="8 9">
    <name type="scientific">Aerococcus suis</name>
    <dbReference type="NCBI Taxonomy" id="371602"/>
    <lineage>
        <taxon>Bacteria</taxon>
        <taxon>Bacillati</taxon>
        <taxon>Bacillota</taxon>
        <taxon>Bacilli</taxon>
        <taxon>Lactobacillales</taxon>
        <taxon>Aerococcaceae</taxon>
        <taxon>Aerococcus</taxon>
    </lineage>
</organism>
<evidence type="ECO:0000313" key="8">
    <source>
        <dbReference type="EMBL" id="SMC31648.1"/>
    </source>
</evidence>
<name>A0A1W1Y7C7_9LACT</name>
<dbReference type="GO" id="GO:0003677">
    <property type="term" value="F:DNA binding"/>
    <property type="evidence" value="ECO:0007669"/>
    <property type="project" value="UniProtKB-KW"/>
</dbReference>
<dbReference type="Gene3D" id="3.40.50.2300">
    <property type="match status" value="1"/>
</dbReference>
<dbReference type="PROSITE" id="PS50043">
    <property type="entry name" value="HTH_LUXR_2"/>
    <property type="match status" value="1"/>
</dbReference>
<dbReference type="PRINTS" id="PR00038">
    <property type="entry name" value="HTHLUXR"/>
</dbReference>
<evidence type="ECO:0000256" key="1">
    <source>
        <dbReference type="ARBA" id="ARBA00022553"/>
    </source>
</evidence>
<dbReference type="SUPFAM" id="SSF52172">
    <property type="entry name" value="CheY-like"/>
    <property type="match status" value="1"/>
</dbReference>
<dbReference type="STRING" id="371602.SAMN04487984_0396"/>
<dbReference type="PANTHER" id="PTHR43214">
    <property type="entry name" value="TWO-COMPONENT RESPONSE REGULATOR"/>
    <property type="match status" value="1"/>
</dbReference>
<reference evidence="9" key="1">
    <citation type="submission" date="2017-04" db="EMBL/GenBank/DDBJ databases">
        <authorList>
            <person name="Varghese N."/>
            <person name="Submissions S."/>
        </authorList>
    </citation>
    <scope>NUCLEOTIDE SEQUENCE [LARGE SCALE GENOMIC DNA]</scope>
    <source>
        <strain evidence="9">DSM 21500</strain>
    </source>
</reference>
<feature type="domain" description="Response regulatory" evidence="7">
    <location>
        <begin position="3"/>
        <end position="119"/>
    </location>
</feature>
<feature type="domain" description="HTH luxR-type" evidence="6">
    <location>
        <begin position="142"/>
        <end position="207"/>
    </location>
</feature>
<dbReference type="OrthoDB" id="9780153at2"/>
<dbReference type="CDD" id="cd17535">
    <property type="entry name" value="REC_NarL-like"/>
    <property type="match status" value="1"/>
</dbReference>
<evidence type="ECO:0000256" key="2">
    <source>
        <dbReference type="ARBA" id="ARBA00023015"/>
    </source>
</evidence>
<keyword evidence="3" id="KW-0238">DNA-binding</keyword>
<dbReference type="Pfam" id="PF00196">
    <property type="entry name" value="GerE"/>
    <property type="match status" value="1"/>
</dbReference>
<dbReference type="GO" id="GO:0006355">
    <property type="term" value="P:regulation of DNA-templated transcription"/>
    <property type="evidence" value="ECO:0007669"/>
    <property type="project" value="InterPro"/>
</dbReference>
<dbReference type="SUPFAM" id="SSF46894">
    <property type="entry name" value="C-terminal effector domain of the bipartite response regulators"/>
    <property type="match status" value="1"/>
</dbReference>
<dbReference type="CDD" id="cd06170">
    <property type="entry name" value="LuxR_C_like"/>
    <property type="match status" value="1"/>
</dbReference>
<proteinExistence type="predicted"/>
<evidence type="ECO:0000256" key="4">
    <source>
        <dbReference type="ARBA" id="ARBA00023163"/>
    </source>
</evidence>
<dbReference type="EMBL" id="FWXK01000002">
    <property type="protein sequence ID" value="SMC31648.1"/>
    <property type="molecule type" value="Genomic_DNA"/>
</dbReference>
<keyword evidence="4" id="KW-0804">Transcription</keyword>
<dbReference type="InterPro" id="IPR058245">
    <property type="entry name" value="NreC/VraR/RcsB-like_REC"/>
</dbReference>
<keyword evidence="9" id="KW-1185">Reference proteome</keyword>
<dbReference type="PROSITE" id="PS50110">
    <property type="entry name" value="RESPONSE_REGULATORY"/>
    <property type="match status" value="1"/>
</dbReference>
<evidence type="ECO:0000256" key="5">
    <source>
        <dbReference type="PROSITE-ProRule" id="PRU00169"/>
    </source>
</evidence>
<evidence type="ECO:0000259" key="6">
    <source>
        <dbReference type="PROSITE" id="PS50043"/>
    </source>
</evidence>
<dbReference type="SMART" id="SM00448">
    <property type="entry name" value="REC"/>
    <property type="match status" value="1"/>
</dbReference>
<feature type="modified residue" description="4-aspartylphosphate" evidence="5">
    <location>
        <position position="54"/>
    </location>
</feature>
<dbReference type="Pfam" id="PF00072">
    <property type="entry name" value="Response_reg"/>
    <property type="match status" value="1"/>
</dbReference>
<dbReference type="InterPro" id="IPR039420">
    <property type="entry name" value="WalR-like"/>
</dbReference>
<evidence type="ECO:0000259" key="7">
    <source>
        <dbReference type="PROSITE" id="PS50110"/>
    </source>
</evidence>
<evidence type="ECO:0000313" key="9">
    <source>
        <dbReference type="Proteomes" id="UP000243884"/>
    </source>
</evidence>
<sequence length="210" mass="23609">MIRVLIVDDHEMVRLGVSTYLGTQQDIEVVAQASNGEEGYHKAIKYRPDVIVMDLVMDGCDGITASKNILAEWPEAKILIVTSFLDDEKVYPAIEAGAYGYILKTSSAAEIAQAIRKTANDEQVIAPKVSEKLRHHELEQSRHYLHDDLTKREFEVLQLVAKGKSNSEIASELFISLKTVKTHVSNILSKLQVEDRTQATIYAYQHQLIE</sequence>
<protein>
    <submittedName>
        <fullName evidence="8">Two component transcriptional regulator, LuxR family</fullName>
    </submittedName>
</protein>